<dbReference type="GeneID" id="54555208"/>
<evidence type="ECO:0000256" key="1">
    <source>
        <dbReference type="SAM" id="MobiDB-lite"/>
    </source>
</evidence>
<sequence>MVLDKKEVFEKLYGPNWEVQNWHPMIRNIRTGVKSSKAHHCGECAARRQRSCYEALHYVYCSAMVVADNGNVVRCGEVLCFRSKGCLHHPFSAGYNELFRELRLFGLVAEELVDMVTTPDSDLGARQKEQRRTENAEIQREMDRQAEELAEAGAGEGPQSFANIFDRFKNRNKQDEANRRAARRTEANLTRMATREAEAQRHRWTKKDTKISKFNKSKKRMEEQRKAEERAAQREARAKTEAGLLMNDGTLSIVRRP</sequence>
<dbReference type="AlphaFoldDB" id="A0A6A6JB96"/>
<keyword evidence="3" id="KW-1185">Reference proteome</keyword>
<dbReference type="Proteomes" id="UP000800097">
    <property type="component" value="Unassembled WGS sequence"/>
</dbReference>
<evidence type="ECO:0000313" key="2">
    <source>
        <dbReference type="EMBL" id="KAF2273453.1"/>
    </source>
</evidence>
<name>A0A6A6JB96_WESOR</name>
<accession>A0A6A6JB96</accession>
<dbReference type="EMBL" id="ML986510">
    <property type="protein sequence ID" value="KAF2273453.1"/>
    <property type="molecule type" value="Genomic_DNA"/>
</dbReference>
<feature type="compositionally biased region" description="Basic and acidic residues" evidence="1">
    <location>
        <begin position="220"/>
        <end position="240"/>
    </location>
</feature>
<feature type="compositionally biased region" description="Basic and acidic residues" evidence="1">
    <location>
        <begin position="193"/>
        <end position="211"/>
    </location>
</feature>
<protein>
    <submittedName>
        <fullName evidence="2">Uncharacterized protein</fullName>
    </submittedName>
</protein>
<dbReference type="RefSeq" id="XP_033650992.1">
    <property type="nucleotide sequence ID" value="XM_033802033.1"/>
</dbReference>
<feature type="compositionally biased region" description="Basic and acidic residues" evidence="1">
    <location>
        <begin position="169"/>
        <end position="186"/>
    </location>
</feature>
<organism evidence="2 3">
    <name type="scientific">Westerdykella ornata</name>
    <dbReference type="NCBI Taxonomy" id="318751"/>
    <lineage>
        <taxon>Eukaryota</taxon>
        <taxon>Fungi</taxon>
        <taxon>Dikarya</taxon>
        <taxon>Ascomycota</taxon>
        <taxon>Pezizomycotina</taxon>
        <taxon>Dothideomycetes</taxon>
        <taxon>Pleosporomycetidae</taxon>
        <taxon>Pleosporales</taxon>
        <taxon>Sporormiaceae</taxon>
        <taxon>Westerdykella</taxon>
    </lineage>
</organism>
<gene>
    <name evidence="2" type="ORF">EI97DRAFT_480860</name>
</gene>
<feature type="region of interest" description="Disordered" evidence="1">
    <location>
        <begin position="169"/>
        <end position="243"/>
    </location>
</feature>
<proteinExistence type="predicted"/>
<evidence type="ECO:0000313" key="3">
    <source>
        <dbReference type="Proteomes" id="UP000800097"/>
    </source>
</evidence>
<reference evidence="2" key="1">
    <citation type="journal article" date="2020" name="Stud. Mycol.">
        <title>101 Dothideomycetes genomes: a test case for predicting lifestyles and emergence of pathogens.</title>
        <authorList>
            <person name="Haridas S."/>
            <person name="Albert R."/>
            <person name="Binder M."/>
            <person name="Bloem J."/>
            <person name="Labutti K."/>
            <person name="Salamov A."/>
            <person name="Andreopoulos B."/>
            <person name="Baker S."/>
            <person name="Barry K."/>
            <person name="Bills G."/>
            <person name="Bluhm B."/>
            <person name="Cannon C."/>
            <person name="Castanera R."/>
            <person name="Culley D."/>
            <person name="Daum C."/>
            <person name="Ezra D."/>
            <person name="Gonzalez J."/>
            <person name="Henrissat B."/>
            <person name="Kuo A."/>
            <person name="Liang C."/>
            <person name="Lipzen A."/>
            <person name="Lutzoni F."/>
            <person name="Magnuson J."/>
            <person name="Mondo S."/>
            <person name="Nolan M."/>
            <person name="Ohm R."/>
            <person name="Pangilinan J."/>
            <person name="Park H.-J."/>
            <person name="Ramirez L."/>
            <person name="Alfaro M."/>
            <person name="Sun H."/>
            <person name="Tritt A."/>
            <person name="Yoshinaga Y."/>
            <person name="Zwiers L.-H."/>
            <person name="Turgeon B."/>
            <person name="Goodwin S."/>
            <person name="Spatafora J."/>
            <person name="Crous P."/>
            <person name="Grigoriev I."/>
        </authorList>
    </citation>
    <scope>NUCLEOTIDE SEQUENCE</scope>
    <source>
        <strain evidence="2">CBS 379.55</strain>
    </source>
</reference>
<dbReference type="OrthoDB" id="3796307at2759"/>